<dbReference type="PANTHER" id="PTHR24058:SF103">
    <property type="entry name" value="SERINE_THREONINE-PROTEIN KINASE PRP4 HOMOLOG"/>
    <property type="match status" value="1"/>
</dbReference>
<evidence type="ECO:0000256" key="5">
    <source>
        <dbReference type="ARBA" id="ARBA00022777"/>
    </source>
</evidence>
<dbReference type="PANTHER" id="PTHR24058">
    <property type="entry name" value="DUAL SPECIFICITY PROTEIN KINASE"/>
    <property type="match status" value="1"/>
</dbReference>
<feature type="region of interest" description="Disordered" evidence="9">
    <location>
        <begin position="1"/>
        <end position="311"/>
    </location>
</feature>
<evidence type="ECO:0000256" key="1">
    <source>
        <dbReference type="ARBA" id="ARBA00012513"/>
    </source>
</evidence>
<reference evidence="11" key="1">
    <citation type="submission" date="2023-06" db="EMBL/GenBank/DDBJ databases">
        <title>Genome-scale phylogeny and comparative genomics of the fungal order Sordariales.</title>
        <authorList>
            <consortium name="Lawrence Berkeley National Laboratory"/>
            <person name="Hensen N."/>
            <person name="Bonometti L."/>
            <person name="Westerberg I."/>
            <person name="Brannstrom I.O."/>
            <person name="Guillou S."/>
            <person name="Cros-Aarteil S."/>
            <person name="Calhoun S."/>
            <person name="Haridas S."/>
            <person name="Kuo A."/>
            <person name="Mondo S."/>
            <person name="Pangilinan J."/>
            <person name="Riley R."/>
            <person name="Labutti K."/>
            <person name="Andreopoulos B."/>
            <person name="Lipzen A."/>
            <person name="Chen C."/>
            <person name="Yanf M."/>
            <person name="Daum C."/>
            <person name="Ng V."/>
            <person name="Clum A."/>
            <person name="Steindorff A."/>
            <person name="Ohm R."/>
            <person name="Martin F."/>
            <person name="Silar P."/>
            <person name="Natvig D."/>
            <person name="Lalanne C."/>
            <person name="Gautier V."/>
            <person name="Ament-Velasquez S.L."/>
            <person name="Kruys A."/>
            <person name="Hutchinson M.I."/>
            <person name="Powell A.J."/>
            <person name="Barry K."/>
            <person name="Miller A.N."/>
            <person name="Grigoriev I.V."/>
            <person name="Debuchy R."/>
            <person name="Gladieux P."/>
            <person name="Thoren M.H."/>
            <person name="Johannesson H."/>
        </authorList>
    </citation>
    <scope>NUCLEOTIDE SEQUENCE</scope>
    <source>
        <strain evidence="11">PSN4</strain>
    </source>
</reference>
<feature type="region of interest" description="Disordered" evidence="9">
    <location>
        <begin position="417"/>
        <end position="440"/>
    </location>
</feature>
<evidence type="ECO:0000259" key="10">
    <source>
        <dbReference type="PROSITE" id="PS50011"/>
    </source>
</evidence>
<keyword evidence="6 8" id="KW-0067">ATP-binding</keyword>
<keyword evidence="12" id="KW-1185">Reference proteome</keyword>
<keyword evidence="3" id="KW-0808">Transferase</keyword>
<keyword evidence="2" id="KW-0723">Serine/threonine-protein kinase</keyword>
<dbReference type="PROSITE" id="PS00108">
    <property type="entry name" value="PROTEIN_KINASE_ST"/>
    <property type="match status" value="1"/>
</dbReference>
<evidence type="ECO:0000256" key="8">
    <source>
        <dbReference type="PROSITE-ProRule" id="PRU10141"/>
    </source>
</evidence>
<name>A0AAJ0F8K0_9PEZI</name>
<feature type="region of interest" description="Disordered" evidence="9">
    <location>
        <begin position="324"/>
        <end position="350"/>
    </location>
</feature>
<feature type="compositionally biased region" description="Basic and acidic residues" evidence="9">
    <location>
        <begin position="68"/>
        <end position="80"/>
    </location>
</feature>
<sequence length="747" mass="83377">MAASPNHSADEGEIVEASPLPRSERNGDVDRTGRQRGRYSRTPEDDVPSRLSVDGSGRRSRSPRGWKRPRDDRDRRDPRAFRIYYEQGPRDDRRHGRDLDRPGSRGSYRDDDRPQTYSGGLEQAGSRSSAHRGGRDYDADGYPGKRARHRSRSPRDREKGRDRGRHNGNPSQEQKDKYSTYTERRPQHDSMSKRVTPVGVSGDSKKGAKSDQGAAEDNQAKDPEPDMDWDPSVVVDEEAEIQRRRRLRQEALKRAAGNSALPPTVLAIQESETRVSTPASTRHTTPGPQKTEANTPQSNDASTPALSPAQVQNAMSPAALNFSDEQDLIKSHGDVKPDEEDGPLAADYDPTADMREDERRDGLRYGNVGLHGEARRPSVDMEVAPTIEMEEAPLQKETTEEDEFDMFADDLDDKFSAPVPSKTGRVADLPQGGAGGGNLDGDDKDGYYKIRPGEVLDGRYQISTTLGRGMFSGVARAVDLTTREPVAIKMMRNNDALRKGGYTEIAILQKLNSADPEGKKHIVKFERAFEFKGHLCMVFENLSLNLREVLKKFGNNIGINLNATRAYAYQIFLALGHMRKCSIIHADLKPDNILVNEGRNVLKICDLGTAIDRSDAATASTEITPYLVSRFYRAPEIILGMPYDYAIDMWSIGCTLYELYTGKILFTGDSNNQMLKNIMEIRGKLSAKLYRRGQLSGLHFDEVGNFVSVERDKILGKVSCQRRAEPEPFCFYNKRGLFLFLAAGGRS</sequence>
<dbReference type="InterPro" id="IPR050494">
    <property type="entry name" value="Ser_Thr_dual-spec_kinase"/>
</dbReference>
<dbReference type="EMBL" id="MU839828">
    <property type="protein sequence ID" value="KAK1759176.1"/>
    <property type="molecule type" value="Genomic_DNA"/>
</dbReference>
<feature type="compositionally biased region" description="Polar residues" evidence="9">
    <location>
        <begin position="274"/>
        <end position="311"/>
    </location>
</feature>
<comment type="caution">
    <text evidence="11">The sequence shown here is derived from an EMBL/GenBank/DDBJ whole genome shotgun (WGS) entry which is preliminary data.</text>
</comment>
<feature type="compositionally biased region" description="Basic and acidic residues" evidence="9">
    <location>
        <begin position="22"/>
        <end position="33"/>
    </location>
</feature>
<evidence type="ECO:0000256" key="6">
    <source>
        <dbReference type="ARBA" id="ARBA00022840"/>
    </source>
</evidence>
<dbReference type="InterPro" id="IPR011009">
    <property type="entry name" value="Kinase-like_dom_sf"/>
</dbReference>
<keyword evidence="4 8" id="KW-0547">Nucleotide-binding</keyword>
<feature type="compositionally biased region" description="Basic residues" evidence="9">
    <location>
        <begin position="58"/>
        <end position="67"/>
    </location>
</feature>
<feature type="domain" description="Protein kinase" evidence="10">
    <location>
        <begin position="460"/>
        <end position="747"/>
    </location>
</feature>
<evidence type="ECO:0000313" key="12">
    <source>
        <dbReference type="Proteomes" id="UP001239445"/>
    </source>
</evidence>
<dbReference type="Proteomes" id="UP001239445">
    <property type="component" value="Unassembled WGS sequence"/>
</dbReference>
<dbReference type="GO" id="GO:0005524">
    <property type="term" value="F:ATP binding"/>
    <property type="evidence" value="ECO:0007669"/>
    <property type="project" value="UniProtKB-UniRule"/>
</dbReference>
<accession>A0AAJ0F8K0</accession>
<evidence type="ECO:0000313" key="11">
    <source>
        <dbReference type="EMBL" id="KAK1759176.1"/>
    </source>
</evidence>
<dbReference type="Gene3D" id="3.30.200.20">
    <property type="entry name" value="Phosphorylase Kinase, domain 1"/>
    <property type="match status" value="1"/>
</dbReference>
<protein>
    <recommendedName>
        <fullName evidence="1">non-specific serine/threonine protein kinase</fullName>
        <ecNumber evidence="1">2.7.11.1</ecNumber>
    </recommendedName>
</protein>
<dbReference type="SUPFAM" id="SSF56112">
    <property type="entry name" value="Protein kinase-like (PK-like)"/>
    <property type="match status" value="1"/>
</dbReference>
<dbReference type="InterPro" id="IPR017441">
    <property type="entry name" value="Protein_kinase_ATP_BS"/>
</dbReference>
<feature type="compositionally biased region" description="Acidic residues" evidence="9">
    <location>
        <begin position="225"/>
        <end position="239"/>
    </location>
</feature>
<feature type="compositionally biased region" description="Basic and acidic residues" evidence="9">
    <location>
        <begin position="327"/>
        <end position="336"/>
    </location>
</feature>
<evidence type="ECO:0000256" key="7">
    <source>
        <dbReference type="ARBA" id="ARBA00023596"/>
    </source>
</evidence>
<evidence type="ECO:0000256" key="2">
    <source>
        <dbReference type="ARBA" id="ARBA00022527"/>
    </source>
</evidence>
<dbReference type="SMART" id="SM00220">
    <property type="entry name" value="S_TKc"/>
    <property type="match status" value="1"/>
</dbReference>
<organism evidence="11 12">
    <name type="scientific">Echria macrotheca</name>
    <dbReference type="NCBI Taxonomy" id="438768"/>
    <lineage>
        <taxon>Eukaryota</taxon>
        <taxon>Fungi</taxon>
        <taxon>Dikarya</taxon>
        <taxon>Ascomycota</taxon>
        <taxon>Pezizomycotina</taxon>
        <taxon>Sordariomycetes</taxon>
        <taxon>Sordariomycetidae</taxon>
        <taxon>Sordariales</taxon>
        <taxon>Schizotheciaceae</taxon>
        <taxon>Echria</taxon>
    </lineage>
</organism>
<dbReference type="FunFam" id="1.10.510.10:FF:000078">
    <property type="entry name" value="Serine/threonine-protein kinase PRP4 homolog"/>
    <property type="match status" value="1"/>
</dbReference>
<dbReference type="Gene3D" id="1.10.510.10">
    <property type="entry name" value="Transferase(Phosphotransferase) domain 1"/>
    <property type="match status" value="1"/>
</dbReference>
<dbReference type="PROSITE" id="PS00107">
    <property type="entry name" value="PROTEIN_KINASE_ATP"/>
    <property type="match status" value="1"/>
</dbReference>
<feature type="compositionally biased region" description="Basic and acidic residues" evidence="9">
    <location>
        <begin position="88"/>
        <end position="114"/>
    </location>
</feature>
<comment type="similarity">
    <text evidence="7">Belongs to the protein kinase superfamily. CMGC Ser/Thr protein kinase family.</text>
</comment>
<evidence type="ECO:0000256" key="3">
    <source>
        <dbReference type="ARBA" id="ARBA00022679"/>
    </source>
</evidence>
<gene>
    <name evidence="11" type="ORF">QBC47DRAFT_99451</name>
</gene>
<keyword evidence="5 11" id="KW-0418">Kinase</keyword>
<dbReference type="GO" id="GO:0004674">
    <property type="term" value="F:protein serine/threonine kinase activity"/>
    <property type="evidence" value="ECO:0007669"/>
    <property type="project" value="UniProtKB-KW"/>
</dbReference>
<dbReference type="Pfam" id="PF00069">
    <property type="entry name" value="Pkinase"/>
    <property type="match status" value="1"/>
</dbReference>
<feature type="binding site" evidence="8">
    <location>
        <position position="489"/>
    </location>
    <ligand>
        <name>ATP</name>
        <dbReference type="ChEBI" id="CHEBI:30616"/>
    </ligand>
</feature>
<dbReference type="InterPro" id="IPR008271">
    <property type="entry name" value="Ser/Thr_kinase_AS"/>
</dbReference>
<feature type="compositionally biased region" description="Basic and acidic residues" evidence="9">
    <location>
        <begin position="173"/>
        <end position="192"/>
    </location>
</feature>
<evidence type="ECO:0000256" key="4">
    <source>
        <dbReference type="ARBA" id="ARBA00022741"/>
    </source>
</evidence>
<dbReference type="AlphaFoldDB" id="A0AAJ0F8K0"/>
<dbReference type="PROSITE" id="PS50011">
    <property type="entry name" value="PROTEIN_KINASE_DOM"/>
    <property type="match status" value="1"/>
</dbReference>
<proteinExistence type="inferred from homology"/>
<dbReference type="InterPro" id="IPR000719">
    <property type="entry name" value="Prot_kinase_dom"/>
</dbReference>
<dbReference type="EC" id="2.7.11.1" evidence="1"/>
<evidence type="ECO:0000256" key="9">
    <source>
        <dbReference type="SAM" id="MobiDB-lite"/>
    </source>
</evidence>